<dbReference type="Proteomes" id="UP000198432">
    <property type="component" value="Unassembled WGS sequence"/>
</dbReference>
<evidence type="ECO:0000313" key="2">
    <source>
        <dbReference type="Proteomes" id="UP000198432"/>
    </source>
</evidence>
<dbReference type="OrthoDB" id="853359at2"/>
<name>A0A239LME9_9BACT</name>
<sequence length="83" mass="9796">MDLYEFNYFSKDERADLIWDLGSLIAIRYDGGYSVVLYHMGEFFAEVKYSAQHNHIVSVRGFKSKTYLEPYLEMVDLSELIKE</sequence>
<dbReference type="RefSeq" id="WP_089321904.1">
    <property type="nucleotide sequence ID" value="NZ_FZOQ01000045.1"/>
</dbReference>
<evidence type="ECO:0000313" key="1">
    <source>
        <dbReference type="EMBL" id="SNT31661.1"/>
    </source>
</evidence>
<accession>A0A239LME9</accession>
<dbReference type="AlphaFoldDB" id="A0A239LME9"/>
<protein>
    <submittedName>
        <fullName evidence="1">Uncharacterized protein</fullName>
    </submittedName>
</protein>
<dbReference type="EMBL" id="FZOQ01000045">
    <property type="protein sequence ID" value="SNT31661.1"/>
    <property type="molecule type" value="Genomic_DNA"/>
</dbReference>
<keyword evidence="2" id="KW-1185">Reference proteome</keyword>
<reference evidence="2" key="1">
    <citation type="submission" date="2017-06" db="EMBL/GenBank/DDBJ databases">
        <authorList>
            <person name="Varghese N."/>
            <person name="Submissions S."/>
        </authorList>
    </citation>
    <scope>NUCLEOTIDE SEQUENCE [LARGE SCALE GENOMIC DNA]</scope>
    <source>
        <strain evidence="2">NKM1</strain>
    </source>
</reference>
<gene>
    <name evidence="1" type="ORF">SAMN06296052_14516</name>
</gene>
<proteinExistence type="predicted"/>
<organism evidence="1 2">
    <name type="scientific">Pontibacter ummariensis</name>
    <dbReference type="NCBI Taxonomy" id="1610492"/>
    <lineage>
        <taxon>Bacteria</taxon>
        <taxon>Pseudomonadati</taxon>
        <taxon>Bacteroidota</taxon>
        <taxon>Cytophagia</taxon>
        <taxon>Cytophagales</taxon>
        <taxon>Hymenobacteraceae</taxon>
        <taxon>Pontibacter</taxon>
    </lineage>
</organism>